<name>A0A0F4YKX6_RASE3</name>
<protein>
    <submittedName>
        <fullName evidence="2">Uncharacterized protein</fullName>
    </submittedName>
</protein>
<dbReference type="RefSeq" id="XP_013324850.1">
    <property type="nucleotide sequence ID" value="XM_013469396.1"/>
</dbReference>
<proteinExistence type="predicted"/>
<keyword evidence="1" id="KW-0175">Coiled coil</keyword>
<evidence type="ECO:0000313" key="3">
    <source>
        <dbReference type="Proteomes" id="UP000053958"/>
    </source>
</evidence>
<dbReference type="GeneID" id="25320079"/>
<dbReference type="Proteomes" id="UP000053958">
    <property type="component" value="Unassembled WGS sequence"/>
</dbReference>
<feature type="coiled-coil region" evidence="1">
    <location>
        <begin position="103"/>
        <end position="171"/>
    </location>
</feature>
<evidence type="ECO:0000313" key="2">
    <source>
        <dbReference type="EMBL" id="KKA18238.1"/>
    </source>
</evidence>
<gene>
    <name evidence="2" type="ORF">T310_7814</name>
</gene>
<keyword evidence="3" id="KW-1185">Reference proteome</keyword>
<dbReference type="AlphaFoldDB" id="A0A0F4YKX6"/>
<reference evidence="2 3" key="1">
    <citation type="submission" date="2015-04" db="EMBL/GenBank/DDBJ databases">
        <authorList>
            <person name="Heijne W.H."/>
            <person name="Fedorova N.D."/>
            <person name="Nierman W.C."/>
            <person name="Vollebregt A.W."/>
            <person name="Zhao Z."/>
            <person name="Wu L."/>
            <person name="Kumar M."/>
            <person name="Stam H."/>
            <person name="van den Berg M.A."/>
            <person name="Pel H.J."/>
        </authorList>
    </citation>
    <scope>NUCLEOTIDE SEQUENCE [LARGE SCALE GENOMIC DNA]</scope>
    <source>
        <strain evidence="2 3">CBS 393.64</strain>
    </source>
</reference>
<sequence length="186" mass="22907">MTIPRNKNYPFHNPAAATATARVLRFQRNQFNQWNLVPVYVPRPRPRPRNRSRTNRRKPVEYMSLGEKVICTVHTYIWMDLTLSQQVELRRQKLVLQRERAMIVHREKKIAVLEQAIAEEENELLRNEQWPGMFTFRKDDRWPAREMKEEKEEKEKEKENVEETKKNYYYDYYYYDQDNYDDSWPE</sequence>
<accession>A0A0F4YKX6</accession>
<dbReference type="EMBL" id="LASV01000479">
    <property type="protein sequence ID" value="KKA18238.1"/>
    <property type="molecule type" value="Genomic_DNA"/>
</dbReference>
<organism evidence="2 3">
    <name type="scientific">Rasamsonia emersonii (strain ATCC 16479 / CBS 393.64 / IMI 116815)</name>
    <dbReference type="NCBI Taxonomy" id="1408163"/>
    <lineage>
        <taxon>Eukaryota</taxon>
        <taxon>Fungi</taxon>
        <taxon>Dikarya</taxon>
        <taxon>Ascomycota</taxon>
        <taxon>Pezizomycotina</taxon>
        <taxon>Eurotiomycetes</taxon>
        <taxon>Eurotiomycetidae</taxon>
        <taxon>Eurotiales</taxon>
        <taxon>Trichocomaceae</taxon>
        <taxon>Rasamsonia</taxon>
    </lineage>
</organism>
<evidence type="ECO:0000256" key="1">
    <source>
        <dbReference type="SAM" id="Coils"/>
    </source>
</evidence>
<comment type="caution">
    <text evidence="2">The sequence shown here is derived from an EMBL/GenBank/DDBJ whole genome shotgun (WGS) entry which is preliminary data.</text>
</comment>